<dbReference type="EMBL" id="CP133620">
    <property type="protein sequence ID" value="WMV44590.1"/>
    <property type="molecule type" value="Genomic_DNA"/>
</dbReference>
<sequence length="534" mass="61645">MIDQVKVLVQECDICQRCKNEQVAYPGLLQPLPVPDRVWEHISMDFIEGLPKSEGKDTILVVVDRYSKYAHFIALSHPFTASQVARIFLDNIYKLHGLPKSIVTDRDKVFLSNFWKGLFKLLQVQLLYSSAYHPQTDGQTERLNRCLENYLRCMTGHKPNDWNKWLSLAEFWYNSNYHSSLKMAPFKVLYGYEPPQLSFELIAQSSVDVVDQYYRERQIMAKALKENLAKAQNRMKMYADKKRTEREFEVGDWVFLKLQPYRQTSIAVRRSLKLASKFYGPYQVIQKIGPVAYKLALPSTAKIHPVFHISQLKKKMGKHVVPATDPPICSPGGQPLVEPVAILDRRMVKKGNIASTQILVQWANLLPEEATWEDYQFIRFHVVAYCQQVWWFEVSGSVKFPFPPDIYTLTFRVRLGKFYKRLGRRVCNFEHTHGWDLGPVRYELFTSDGQHAVSEYSLDDSDQDDANANLKRGDWIEYKVGEFIVSKSDPATEVRFSMKQIDCTHSKGGLCVDSVSIAPSDLKAGRRKGVSKYQ</sequence>
<dbReference type="Proteomes" id="UP001234989">
    <property type="component" value="Chromosome 9"/>
</dbReference>
<dbReference type="InterPro" id="IPR016197">
    <property type="entry name" value="Chromo-like_dom_sf"/>
</dbReference>
<dbReference type="SUPFAM" id="SSF53098">
    <property type="entry name" value="Ribonuclease H-like"/>
    <property type="match status" value="1"/>
</dbReference>
<dbReference type="FunFam" id="3.30.420.10:FF:000032">
    <property type="entry name" value="Retrovirus-related Pol polyprotein from transposon 297-like Protein"/>
    <property type="match status" value="1"/>
</dbReference>
<protein>
    <recommendedName>
        <fullName evidence="2">Integrase catalytic domain-containing protein</fullName>
    </recommendedName>
</protein>
<dbReference type="InterPro" id="IPR050951">
    <property type="entry name" value="Retrovirus_Pol_polyprotein"/>
</dbReference>
<dbReference type="InterPro" id="IPR012337">
    <property type="entry name" value="RNaseH-like_sf"/>
</dbReference>
<name>A0AAF0UEF7_SOLVR</name>
<organism evidence="3 4">
    <name type="scientific">Solanum verrucosum</name>
    <dbReference type="NCBI Taxonomy" id="315347"/>
    <lineage>
        <taxon>Eukaryota</taxon>
        <taxon>Viridiplantae</taxon>
        <taxon>Streptophyta</taxon>
        <taxon>Embryophyta</taxon>
        <taxon>Tracheophyta</taxon>
        <taxon>Spermatophyta</taxon>
        <taxon>Magnoliopsida</taxon>
        <taxon>eudicotyledons</taxon>
        <taxon>Gunneridae</taxon>
        <taxon>Pentapetalae</taxon>
        <taxon>asterids</taxon>
        <taxon>lamiids</taxon>
        <taxon>Solanales</taxon>
        <taxon>Solanaceae</taxon>
        <taxon>Solanoideae</taxon>
        <taxon>Solaneae</taxon>
        <taxon>Solanum</taxon>
    </lineage>
</organism>
<reference evidence="3" key="1">
    <citation type="submission" date="2023-08" db="EMBL/GenBank/DDBJ databases">
        <title>A de novo genome assembly of Solanum verrucosum Schlechtendal, a Mexican diploid species geographically isolated from the other diploid A-genome species in potato relatives.</title>
        <authorList>
            <person name="Hosaka K."/>
        </authorList>
    </citation>
    <scope>NUCLEOTIDE SEQUENCE</scope>
    <source>
        <tissue evidence="3">Young leaves</tissue>
    </source>
</reference>
<dbReference type="AlphaFoldDB" id="A0AAF0UEF7"/>
<dbReference type="GO" id="GO:0003676">
    <property type="term" value="F:nucleic acid binding"/>
    <property type="evidence" value="ECO:0007669"/>
    <property type="project" value="InterPro"/>
</dbReference>
<dbReference type="InterPro" id="IPR001584">
    <property type="entry name" value="Integrase_cat-core"/>
</dbReference>
<dbReference type="PANTHER" id="PTHR37984:SF5">
    <property type="entry name" value="PROTEIN NYNRIN-LIKE"/>
    <property type="match status" value="1"/>
</dbReference>
<dbReference type="Pfam" id="PF14299">
    <property type="entry name" value="PP2"/>
    <property type="match status" value="1"/>
</dbReference>
<dbReference type="InterPro" id="IPR036397">
    <property type="entry name" value="RNaseH_sf"/>
</dbReference>
<proteinExistence type="predicted"/>
<feature type="domain" description="Integrase catalytic" evidence="2">
    <location>
        <begin position="29"/>
        <end position="193"/>
    </location>
</feature>
<dbReference type="SUPFAM" id="SSF54160">
    <property type="entry name" value="Chromo domain-like"/>
    <property type="match status" value="1"/>
</dbReference>
<gene>
    <name evidence="3" type="ORF">MTR67_037975</name>
</gene>
<evidence type="ECO:0000313" key="3">
    <source>
        <dbReference type="EMBL" id="WMV44590.1"/>
    </source>
</evidence>
<feature type="coiled-coil region" evidence="1">
    <location>
        <begin position="214"/>
        <end position="241"/>
    </location>
</feature>
<dbReference type="PANTHER" id="PTHR37984">
    <property type="entry name" value="PROTEIN CBG26694"/>
    <property type="match status" value="1"/>
</dbReference>
<keyword evidence="1" id="KW-0175">Coiled coil</keyword>
<dbReference type="InterPro" id="IPR025886">
    <property type="entry name" value="PP2-like"/>
</dbReference>
<dbReference type="PROSITE" id="PS50994">
    <property type="entry name" value="INTEGRASE"/>
    <property type="match status" value="1"/>
</dbReference>
<dbReference type="InterPro" id="IPR056924">
    <property type="entry name" value="SH3_Tf2-1"/>
</dbReference>
<keyword evidence="4" id="KW-1185">Reference proteome</keyword>
<evidence type="ECO:0000256" key="1">
    <source>
        <dbReference type="SAM" id="Coils"/>
    </source>
</evidence>
<evidence type="ECO:0000259" key="2">
    <source>
        <dbReference type="PROSITE" id="PS50994"/>
    </source>
</evidence>
<evidence type="ECO:0000313" key="4">
    <source>
        <dbReference type="Proteomes" id="UP001234989"/>
    </source>
</evidence>
<dbReference type="Gene3D" id="3.30.420.10">
    <property type="entry name" value="Ribonuclease H-like superfamily/Ribonuclease H"/>
    <property type="match status" value="1"/>
</dbReference>
<dbReference type="Pfam" id="PF00665">
    <property type="entry name" value="rve"/>
    <property type="match status" value="1"/>
</dbReference>
<dbReference type="GO" id="GO:0015074">
    <property type="term" value="P:DNA integration"/>
    <property type="evidence" value="ECO:0007669"/>
    <property type="project" value="InterPro"/>
</dbReference>
<dbReference type="Pfam" id="PF24626">
    <property type="entry name" value="SH3_Tf2-1"/>
    <property type="match status" value="1"/>
</dbReference>
<accession>A0AAF0UEF7</accession>